<accession>A0A9J6QWH1</accession>
<evidence type="ECO:0000256" key="2">
    <source>
        <dbReference type="ARBA" id="ARBA00007362"/>
    </source>
</evidence>
<evidence type="ECO:0000313" key="9">
    <source>
        <dbReference type="EMBL" id="MCU7379774.1"/>
    </source>
</evidence>
<feature type="transmembrane region" description="Helical" evidence="7">
    <location>
        <begin position="213"/>
        <end position="231"/>
    </location>
</feature>
<dbReference type="InterPro" id="IPR000620">
    <property type="entry name" value="EamA_dom"/>
</dbReference>
<proteinExistence type="inferred from homology"/>
<keyword evidence="3" id="KW-1003">Cell membrane</keyword>
<evidence type="ECO:0000256" key="5">
    <source>
        <dbReference type="ARBA" id="ARBA00022989"/>
    </source>
</evidence>
<evidence type="ECO:0000256" key="6">
    <source>
        <dbReference type="ARBA" id="ARBA00023136"/>
    </source>
</evidence>
<feature type="transmembrane region" description="Helical" evidence="7">
    <location>
        <begin position="243"/>
        <end position="262"/>
    </location>
</feature>
<evidence type="ECO:0000313" key="10">
    <source>
        <dbReference type="Proteomes" id="UP001065549"/>
    </source>
</evidence>
<keyword evidence="6 7" id="KW-0472">Membrane</keyword>
<feature type="transmembrane region" description="Helical" evidence="7">
    <location>
        <begin position="122"/>
        <end position="141"/>
    </location>
</feature>
<protein>
    <submittedName>
        <fullName evidence="9">DMT family transporter</fullName>
    </submittedName>
</protein>
<comment type="caution">
    <text evidence="9">The sequence shown here is derived from an EMBL/GenBank/DDBJ whole genome shotgun (WGS) entry which is preliminary data.</text>
</comment>
<feature type="transmembrane region" description="Helical" evidence="7">
    <location>
        <begin position="147"/>
        <end position="168"/>
    </location>
</feature>
<dbReference type="EMBL" id="JAOSHN010000006">
    <property type="protein sequence ID" value="MCU7379774.1"/>
    <property type="molecule type" value="Genomic_DNA"/>
</dbReference>
<evidence type="ECO:0000256" key="1">
    <source>
        <dbReference type="ARBA" id="ARBA00004651"/>
    </source>
</evidence>
<feature type="transmembrane region" description="Helical" evidence="7">
    <location>
        <begin position="9"/>
        <end position="28"/>
    </location>
</feature>
<dbReference type="Proteomes" id="UP001065549">
    <property type="component" value="Unassembled WGS sequence"/>
</dbReference>
<comment type="similarity">
    <text evidence="2">Belongs to the EamA transporter family.</text>
</comment>
<dbReference type="PANTHER" id="PTHR42920">
    <property type="entry name" value="OS03G0707200 PROTEIN-RELATED"/>
    <property type="match status" value="1"/>
</dbReference>
<dbReference type="AlphaFoldDB" id="A0A9J6QWH1"/>
<organism evidence="9 10">
    <name type="scientific">Hominibacterium faecale</name>
    <dbReference type="NCBI Taxonomy" id="2839743"/>
    <lineage>
        <taxon>Bacteria</taxon>
        <taxon>Bacillati</taxon>
        <taxon>Bacillota</taxon>
        <taxon>Clostridia</taxon>
        <taxon>Peptostreptococcales</taxon>
        <taxon>Anaerovoracaceae</taxon>
        <taxon>Hominibacterium</taxon>
    </lineage>
</organism>
<evidence type="ECO:0000256" key="3">
    <source>
        <dbReference type="ARBA" id="ARBA00022475"/>
    </source>
</evidence>
<dbReference type="Pfam" id="PF00892">
    <property type="entry name" value="EamA"/>
    <property type="match status" value="2"/>
</dbReference>
<dbReference type="InterPro" id="IPR037185">
    <property type="entry name" value="EmrE-like"/>
</dbReference>
<feature type="transmembrane region" description="Helical" evidence="7">
    <location>
        <begin position="268"/>
        <end position="287"/>
    </location>
</feature>
<evidence type="ECO:0000256" key="4">
    <source>
        <dbReference type="ARBA" id="ARBA00022692"/>
    </source>
</evidence>
<comment type="subcellular location">
    <subcellularLocation>
        <location evidence="1">Cell membrane</location>
        <topology evidence="1">Multi-pass membrane protein</topology>
    </subcellularLocation>
</comment>
<dbReference type="SUPFAM" id="SSF103481">
    <property type="entry name" value="Multidrug resistance efflux transporter EmrE"/>
    <property type="match status" value="2"/>
</dbReference>
<feature type="domain" description="EamA" evidence="8">
    <location>
        <begin position="10"/>
        <end position="138"/>
    </location>
</feature>
<dbReference type="InterPro" id="IPR051258">
    <property type="entry name" value="Diverse_Substrate_Transporter"/>
</dbReference>
<evidence type="ECO:0000256" key="7">
    <source>
        <dbReference type="SAM" id="Phobius"/>
    </source>
</evidence>
<keyword evidence="4 7" id="KW-0812">Transmembrane</keyword>
<sequence>MQIHKKERLAALGIIICTLLWGAGFPALKAVEELPAFLIIAVRFILAAGFLSAVFYRRFRLINRTVVKNAFILSFLIFIMYVFATVGIRYTTSSKASFFSCLGFVIIPFLNWLLYKQKLSKITVISVLMCLTGIFLLSYSSDMGLNFALGDIICIGCSLSGSLQIVFLDRMTKDERNDPTLLSVLMMILIAIYGTAAVFFTGAWQVRPAGFDWGVLIFIGVCCTAIAYLLQAVGQKYVPSTRVGIMCALEPASGAIFSAIFLGDHLGWFGWSGGAVIIASLIFMEAMTARKAAKEKEEQHAS</sequence>
<dbReference type="PANTHER" id="PTHR42920:SF5">
    <property type="entry name" value="EAMA DOMAIN-CONTAINING PROTEIN"/>
    <property type="match status" value="1"/>
</dbReference>
<keyword evidence="10" id="KW-1185">Reference proteome</keyword>
<keyword evidence="5 7" id="KW-1133">Transmembrane helix</keyword>
<name>A0A9J6QWH1_9FIRM</name>
<feature type="domain" description="EamA" evidence="8">
    <location>
        <begin position="149"/>
        <end position="284"/>
    </location>
</feature>
<feature type="transmembrane region" description="Helical" evidence="7">
    <location>
        <begin position="34"/>
        <end position="57"/>
    </location>
</feature>
<feature type="transmembrane region" description="Helical" evidence="7">
    <location>
        <begin position="69"/>
        <end position="90"/>
    </location>
</feature>
<feature type="transmembrane region" description="Helical" evidence="7">
    <location>
        <begin position="96"/>
        <end position="115"/>
    </location>
</feature>
<evidence type="ECO:0000259" key="8">
    <source>
        <dbReference type="Pfam" id="PF00892"/>
    </source>
</evidence>
<dbReference type="GO" id="GO:0005886">
    <property type="term" value="C:plasma membrane"/>
    <property type="evidence" value="ECO:0007669"/>
    <property type="project" value="UniProtKB-SubCell"/>
</dbReference>
<feature type="transmembrane region" description="Helical" evidence="7">
    <location>
        <begin position="180"/>
        <end position="201"/>
    </location>
</feature>
<gene>
    <name evidence="9" type="ORF">OBO34_15625</name>
</gene>
<dbReference type="RefSeq" id="WP_148397450.1">
    <property type="nucleotide sequence ID" value="NZ_JAJAGH010000013.1"/>
</dbReference>
<reference evidence="9" key="1">
    <citation type="submission" date="2022-09" db="EMBL/GenBank/DDBJ databases">
        <title>Culturomic study of gut microbiota in children with autism spectrum disorder.</title>
        <authorList>
            <person name="Efimov B.A."/>
            <person name="Chaplin A.V."/>
            <person name="Sokolova S.R."/>
            <person name="Pikina A.P."/>
            <person name="Korzhanova M."/>
            <person name="Belova V."/>
            <person name="Korostin D."/>
        </authorList>
    </citation>
    <scope>NUCLEOTIDE SEQUENCE</scope>
    <source>
        <strain evidence="9">ASD5510</strain>
    </source>
</reference>